<evidence type="ECO:0000256" key="2">
    <source>
        <dbReference type="ARBA" id="ARBA00011838"/>
    </source>
</evidence>
<evidence type="ECO:0000313" key="8">
    <source>
        <dbReference type="EMBL" id="KXK66598.1"/>
    </source>
</evidence>
<dbReference type="InterPro" id="IPR013005">
    <property type="entry name" value="Ribosomal_uL4-like"/>
</dbReference>
<comment type="subunit">
    <text evidence="2 6">Part of the 50S ribosomal subunit.</text>
</comment>
<comment type="function">
    <text evidence="6">One of the primary rRNA binding proteins, this protein initially binds near the 5'-end of the 23S rRNA. It is important during the early stages of 50S assembly. It makes multiple contacts with different domains of the 23S rRNA in the assembled 50S subunit and ribosome.</text>
</comment>
<sequence length="206" mass="22459">MPNVSVYKTDGKEAGKIELKDEVFGVEINKSAMHDAVVAHLAARRQGTQSALTRSEVRGGGIKPFRQKGTGRARQGTIRAPQMTHGGVVFAPKPRDYSMKLNKKVRALAMCSALSQKVQDESLIVMEDLKMTAPKTKEMAAILKNLKAEKALIVTNGKDEDVVRAAANIQGVKTMPAATLSVYDILKYDKFIVTKDAVKAIEEVYA</sequence>
<dbReference type="GO" id="GO:0019843">
    <property type="term" value="F:rRNA binding"/>
    <property type="evidence" value="ECO:0007669"/>
    <property type="project" value="UniProtKB-UniRule"/>
</dbReference>
<dbReference type="PANTHER" id="PTHR10746:SF6">
    <property type="entry name" value="LARGE RIBOSOMAL SUBUNIT PROTEIN UL4M"/>
    <property type="match status" value="1"/>
</dbReference>
<dbReference type="GO" id="GO:0006412">
    <property type="term" value="P:translation"/>
    <property type="evidence" value="ECO:0007669"/>
    <property type="project" value="UniProtKB-UniRule"/>
</dbReference>
<evidence type="ECO:0000256" key="5">
    <source>
        <dbReference type="ARBA" id="ARBA00035244"/>
    </source>
</evidence>
<protein>
    <recommendedName>
        <fullName evidence="5 6">Large ribosomal subunit protein uL4</fullName>
    </recommendedName>
</protein>
<dbReference type="RefSeq" id="WP_066522715.1">
    <property type="nucleotide sequence ID" value="NZ_CABMOF010000009.1"/>
</dbReference>
<proteinExistence type="inferred from homology"/>
<dbReference type="PATRIC" id="fig|626937.4.peg.632"/>
<evidence type="ECO:0000256" key="4">
    <source>
        <dbReference type="ARBA" id="ARBA00023274"/>
    </source>
</evidence>
<dbReference type="InterPro" id="IPR002136">
    <property type="entry name" value="Ribosomal_uL4"/>
</dbReference>
<comment type="similarity">
    <text evidence="1 6">Belongs to the universal ribosomal protein uL4 family.</text>
</comment>
<keyword evidence="9" id="KW-1185">Reference proteome</keyword>
<evidence type="ECO:0000313" key="9">
    <source>
        <dbReference type="Proteomes" id="UP000070366"/>
    </source>
</evidence>
<keyword evidence="4 6" id="KW-0687">Ribonucleoprotein</keyword>
<dbReference type="GO" id="GO:0005840">
    <property type="term" value="C:ribosome"/>
    <property type="evidence" value="ECO:0007669"/>
    <property type="project" value="UniProtKB-KW"/>
</dbReference>
<comment type="caution">
    <text evidence="8">The sequence shown here is derived from an EMBL/GenBank/DDBJ whole genome shotgun (WGS) entry which is preliminary data.</text>
</comment>
<dbReference type="Gene3D" id="3.40.1370.10">
    <property type="match status" value="1"/>
</dbReference>
<evidence type="ECO:0000256" key="6">
    <source>
        <dbReference type="HAMAP-Rule" id="MF_01328"/>
    </source>
</evidence>
<dbReference type="Pfam" id="PF00573">
    <property type="entry name" value="Ribosomal_L4"/>
    <property type="match status" value="1"/>
</dbReference>
<keyword evidence="6" id="KW-0694">RNA-binding</keyword>
<gene>
    <name evidence="6" type="primary">rplD</name>
    <name evidence="8" type="ORF">HMPREF3293_00641</name>
</gene>
<dbReference type="KEGG" id="cmiu:B1H56_10235"/>
<keyword evidence="6" id="KW-0699">rRNA-binding</keyword>
<dbReference type="Proteomes" id="UP000070366">
    <property type="component" value="Unassembled WGS sequence"/>
</dbReference>
<dbReference type="GO" id="GO:1990904">
    <property type="term" value="C:ribonucleoprotein complex"/>
    <property type="evidence" value="ECO:0007669"/>
    <property type="project" value="UniProtKB-KW"/>
</dbReference>
<dbReference type="SUPFAM" id="SSF52166">
    <property type="entry name" value="Ribosomal protein L4"/>
    <property type="match status" value="1"/>
</dbReference>
<evidence type="ECO:0000256" key="3">
    <source>
        <dbReference type="ARBA" id="ARBA00022980"/>
    </source>
</evidence>
<dbReference type="OrthoDB" id="9803201at2"/>
<dbReference type="STRING" id="626937.HMPREF3293_00641"/>
<reference evidence="8 9" key="1">
    <citation type="submission" date="2016-02" db="EMBL/GenBank/DDBJ databases">
        <authorList>
            <person name="Wen L."/>
            <person name="He K."/>
            <person name="Yang H."/>
        </authorList>
    </citation>
    <scope>NUCLEOTIDE SEQUENCE [LARGE SCALE GENOMIC DNA]</scope>
    <source>
        <strain evidence="8 9">DSM 22607</strain>
    </source>
</reference>
<dbReference type="AlphaFoldDB" id="A0A136Q7D9"/>
<feature type="region of interest" description="Disordered" evidence="7">
    <location>
        <begin position="49"/>
        <end position="72"/>
    </location>
</feature>
<dbReference type="InterPro" id="IPR023574">
    <property type="entry name" value="Ribosomal_uL4_dom_sf"/>
</dbReference>
<dbReference type="EMBL" id="LSZW01000040">
    <property type="protein sequence ID" value="KXK66598.1"/>
    <property type="molecule type" value="Genomic_DNA"/>
</dbReference>
<name>A0A136Q7D9_9FIRM</name>
<organism evidence="8 9">
    <name type="scientific">Christensenella minuta</name>
    <dbReference type="NCBI Taxonomy" id="626937"/>
    <lineage>
        <taxon>Bacteria</taxon>
        <taxon>Bacillati</taxon>
        <taxon>Bacillota</taxon>
        <taxon>Clostridia</taxon>
        <taxon>Christensenellales</taxon>
        <taxon>Christensenellaceae</taxon>
        <taxon>Christensenella</taxon>
    </lineage>
</organism>
<dbReference type="HAMAP" id="MF_01328_B">
    <property type="entry name" value="Ribosomal_uL4_B"/>
    <property type="match status" value="1"/>
</dbReference>
<dbReference type="NCBIfam" id="TIGR03953">
    <property type="entry name" value="rplD_bact"/>
    <property type="match status" value="1"/>
</dbReference>
<keyword evidence="3 6" id="KW-0689">Ribosomal protein</keyword>
<evidence type="ECO:0000256" key="1">
    <source>
        <dbReference type="ARBA" id="ARBA00010528"/>
    </source>
</evidence>
<evidence type="ECO:0000256" key="7">
    <source>
        <dbReference type="SAM" id="MobiDB-lite"/>
    </source>
</evidence>
<dbReference type="GO" id="GO:0003735">
    <property type="term" value="F:structural constituent of ribosome"/>
    <property type="evidence" value="ECO:0007669"/>
    <property type="project" value="InterPro"/>
</dbReference>
<comment type="function">
    <text evidence="6">Forms part of the polypeptide exit tunnel.</text>
</comment>
<accession>A0A136Q7D9</accession>
<dbReference type="PANTHER" id="PTHR10746">
    <property type="entry name" value="50S RIBOSOMAL PROTEIN L4"/>
    <property type="match status" value="1"/>
</dbReference>